<dbReference type="InterPro" id="IPR003118">
    <property type="entry name" value="Pointed_dom"/>
</dbReference>
<dbReference type="AlphaFoldDB" id="A0A443SN55"/>
<dbReference type="SUPFAM" id="SSF47769">
    <property type="entry name" value="SAM/Pointed domain"/>
    <property type="match status" value="1"/>
</dbReference>
<name>A0A443SN55_9ACAR</name>
<organism evidence="2 3">
    <name type="scientific">Leptotrombidium deliense</name>
    <dbReference type="NCBI Taxonomy" id="299467"/>
    <lineage>
        <taxon>Eukaryota</taxon>
        <taxon>Metazoa</taxon>
        <taxon>Ecdysozoa</taxon>
        <taxon>Arthropoda</taxon>
        <taxon>Chelicerata</taxon>
        <taxon>Arachnida</taxon>
        <taxon>Acari</taxon>
        <taxon>Acariformes</taxon>
        <taxon>Trombidiformes</taxon>
        <taxon>Prostigmata</taxon>
        <taxon>Anystina</taxon>
        <taxon>Parasitengona</taxon>
        <taxon>Trombiculoidea</taxon>
        <taxon>Trombiculidae</taxon>
        <taxon>Leptotrombidium</taxon>
    </lineage>
</organism>
<protein>
    <recommendedName>
        <fullName evidence="1">PNT domain-containing protein</fullName>
    </recommendedName>
</protein>
<evidence type="ECO:0000259" key="1">
    <source>
        <dbReference type="PROSITE" id="PS51433"/>
    </source>
</evidence>
<dbReference type="Proteomes" id="UP000288716">
    <property type="component" value="Unassembled WGS sequence"/>
</dbReference>
<gene>
    <name evidence="2" type="ORF">B4U80_11279</name>
</gene>
<comment type="caution">
    <text evidence="2">The sequence shown here is derived from an EMBL/GenBank/DDBJ whole genome shotgun (WGS) entry which is preliminary data.</text>
</comment>
<dbReference type="Pfam" id="PF02198">
    <property type="entry name" value="SAM_PNT"/>
    <property type="match status" value="1"/>
</dbReference>
<dbReference type="PROSITE" id="PS51433">
    <property type="entry name" value="PNT"/>
    <property type="match status" value="1"/>
</dbReference>
<proteinExistence type="predicted"/>
<dbReference type="InterPro" id="IPR013761">
    <property type="entry name" value="SAM/pointed_sf"/>
</dbReference>
<accession>A0A443SN55</accession>
<dbReference type="GO" id="GO:0043565">
    <property type="term" value="F:sequence-specific DNA binding"/>
    <property type="evidence" value="ECO:0007669"/>
    <property type="project" value="InterPro"/>
</dbReference>
<dbReference type="EMBL" id="NCKV01001134">
    <property type="protein sequence ID" value="RWS28957.1"/>
    <property type="molecule type" value="Genomic_DNA"/>
</dbReference>
<reference evidence="2 3" key="1">
    <citation type="journal article" date="2018" name="Gigascience">
        <title>Genomes of trombidid mites reveal novel predicted allergens and laterally-transferred genes associated with secondary metabolism.</title>
        <authorList>
            <person name="Dong X."/>
            <person name="Chaisiri K."/>
            <person name="Xia D."/>
            <person name="Armstrong S.D."/>
            <person name="Fang Y."/>
            <person name="Donnelly M.J."/>
            <person name="Kadowaki T."/>
            <person name="McGarry J.W."/>
            <person name="Darby A.C."/>
            <person name="Makepeace B.L."/>
        </authorList>
    </citation>
    <scope>NUCLEOTIDE SEQUENCE [LARGE SCALE GENOMIC DNA]</scope>
    <source>
        <strain evidence="2">UoL-UT</strain>
    </source>
</reference>
<evidence type="ECO:0000313" key="3">
    <source>
        <dbReference type="Proteomes" id="UP000288716"/>
    </source>
</evidence>
<sequence>MFWDFDDINKWLQWVQKDFGIASINNVHLFPTTGPELCQFTFDDFFRIVGCRETCKVLYNNLNHLKRARGHKVDEEIVDLCMSDESSGKVIVLFLPYLSAPVFLSH</sequence>
<evidence type="ECO:0000313" key="2">
    <source>
        <dbReference type="EMBL" id="RWS28957.1"/>
    </source>
</evidence>
<dbReference type="VEuPathDB" id="VectorBase:LDEU003083"/>
<feature type="domain" description="PNT" evidence="1">
    <location>
        <begin position="1"/>
        <end position="69"/>
    </location>
</feature>
<keyword evidence="3" id="KW-1185">Reference proteome</keyword>
<dbReference type="Gene3D" id="1.10.150.50">
    <property type="entry name" value="Transcription Factor, Ets-1"/>
    <property type="match status" value="1"/>
</dbReference>